<reference evidence="2 3" key="1">
    <citation type="submission" date="2024-04" db="EMBL/GenBank/DDBJ databases">
        <title>Phyllosticta paracitricarpa is synonymous to the EU quarantine fungus P. citricarpa based on phylogenomic analyses.</title>
        <authorList>
            <consortium name="Lawrence Berkeley National Laboratory"/>
            <person name="Van Ingen-Buijs V.A."/>
            <person name="Van Westerhoven A.C."/>
            <person name="Haridas S."/>
            <person name="Skiadas P."/>
            <person name="Martin F."/>
            <person name="Groenewald J.Z."/>
            <person name="Crous P.W."/>
            <person name="Seidl M.F."/>
        </authorList>
    </citation>
    <scope>NUCLEOTIDE SEQUENCE [LARGE SCALE GENOMIC DNA]</scope>
    <source>
        <strain evidence="2 3">CBS 123371</strain>
    </source>
</reference>
<protein>
    <recommendedName>
        <fullName evidence="4">Secreted protein</fullName>
    </recommendedName>
</protein>
<feature type="chain" id="PRO_5047285471" description="Secreted protein" evidence="1">
    <location>
        <begin position="24"/>
        <end position="71"/>
    </location>
</feature>
<comment type="caution">
    <text evidence="2">The sequence shown here is derived from an EMBL/GenBank/DDBJ whole genome shotgun (WGS) entry which is preliminary data.</text>
</comment>
<proteinExistence type="predicted"/>
<dbReference type="EMBL" id="JBBPHU010000006">
    <property type="protein sequence ID" value="KAK7516365.1"/>
    <property type="molecule type" value="Genomic_DNA"/>
</dbReference>
<keyword evidence="1" id="KW-0732">Signal</keyword>
<evidence type="ECO:0008006" key="4">
    <source>
        <dbReference type="Google" id="ProtNLM"/>
    </source>
</evidence>
<accession>A0ABR1KKK8</accession>
<keyword evidence="3" id="KW-1185">Reference proteome</keyword>
<evidence type="ECO:0000313" key="3">
    <source>
        <dbReference type="Proteomes" id="UP001363622"/>
    </source>
</evidence>
<evidence type="ECO:0000256" key="1">
    <source>
        <dbReference type="SAM" id="SignalP"/>
    </source>
</evidence>
<dbReference type="Proteomes" id="UP001363622">
    <property type="component" value="Unassembled WGS sequence"/>
</dbReference>
<feature type="signal peptide" evidence="1">
    <location>
        <begin position="1"/>
        <end position="23"/>
    </location>
</feature>
<organism evidence="2 3">
    <name type="scientific">Phyllosticta citriasiana</name>
    <dbReference type="NCBI Taxonomy" id="595635"/>
    <lineage>
        <taxon>Eukaryota</taxon>
        <taxon>Fungi</taxon>
        <taxon>Dikarya</taxon>
        <taxon>Ascomycota</taxon>
        <taxon>Pezizomycotina</taxon>
        <taxon>Dothideomycetes</taxon>
        <taxon>Dothideomycetes incertae sedis</taxon>
        <taxon>Botryosphaeriales</taxon>
        <taxon>Phyllostictaceae</taxon>
        <taxon>Phyllosticta</taxon>
    </lineage>
</organism>
<name>A0ABR1KKK8_9PEZI</name>
<evidence type="ECO:0000313" key="2">
    <source>
        <dbReference type="EMBL" id="KAK7516365.1"/>
    </source>
</evidence>
<gene>
    <name evidence="2" type="ORF">IWZ03DRAFT_377878</name>
</gene>
<sequence length="71" mass="8078">MFASVIHGLAVALARSLVSTVQGEIEQGFPPHCLATDQRWRKCTWRKQYPALSSPLPFLERDSHVFHSNEE</sequence>